<keyword evidence="11" id="KW-1133">Transmembrane helix</keyword>
<evidence type="ECO:0000256" key="10">
    <source>
        <dbReference type="PIRSR" id="PIRSR000862-1"/>
    </source>
</evidence>
<keyword evidence="3" id="KW-0732">Signal</keyword>
<dbReference type="Pfam" id="PF04083">
    <property type="entry name" value="Abhydro_lipase"/>
    <property type="match status" value="1"/>
</dbReference>
<evidence type="ECO:0000259" key="12">
    <source>
        <dbReference type="Pfam" id="PF04083"/>
    </source>
</evidence>
<feature type="active site" description="Charge relay system" evidence="10">
    <location>
        <position position="356"/>
    </location>
</feature>
<accession>A0A0N4Z945</accession>
<keyword evidence="13" id="KW-1185">Reference proteome</keyword>
<dbReference type="FunFam" id="3.40.50.1820:FF:000021">
    <property type="entry name" value="Lipase"/>
    <property type="match status" value="1"/>
</dbReference>
<dbReference type="InterPro" id="IPR029058">
    <property type="entry name" value="AB_hydrolase_fold"/>
</dbReference>
<evidence type="ECO:0000256" key="6">
    <source>
        <dbReference type="ARBA" id="ARBA00023098"/>
    </source>
</evidence>
<evidence type="ECO:0000256" key="2">
    <source>
        <dbReference type="ARBA" id="ARBA00010701"/>
    </source>
</evidence>
<evidence type="ECO:0000256" key="1">
    <source>
        <dbReference type="ARBA" id="ARBA00004227"/>
    </source>
</evidence>
<sequence length="411" mass="47235">MATKFNHNNCPRSVLVAIILPFSILFLIIFGFCDTYTELPEVGMTTTQLIQYHDYPAESLRITTDDGYILEMHRIPHGKNNYNVTKKPVIFLQHGLLASSSDWVVNPPDESPAFIFADAGFDVWLGNMRGNVYSREHISYSVNSKEFWRFSWDEMAKYDLEAMIDAILDRTQQESLYYVGHSQGTITIFSKLSEDKNFSKKIKKIFALGPVAKVANIKGLMHTISDLFKDHIDLFERYFGSMEFLPSTWYIKMASRIFCSGKLTNPLCQNVMFLIGGPESNQLNVTRIPIYVTHTPAGTSTDNIAHWAQMIQSKEVQKFDFGSPQSNMKHYNQTTPPLYNLSNIDTDIYLYWSADDWVADEVDIKDGIIDVIPSIKQNNCLNDFNHFDFIYGLRARKEIYEPIIQIINDKN</sequence>
<evidence type="ECO:0000256" key="9">
    <source>
        <dbReference type="PIRNR" id="PIRNR000862"/>
    </source>
</evidence>
<comment type="subcellular location">
    <subcellularLocation>
        <location evidence="1">Lysosome lumen</location>
    </subcellularLocation>
</comment>
<evidence type="ECO:0000313" key="13">
    <source>
        <dbReference type="Proteomes" id="UP000038045"/>
    </source>
</evidence>
<feature type="active site" description="Nucleophile" evidence="10">
    <location>
        <position position="182"/>
    </location>
</feature>
<dbReference type="STRING" id="131310.A0A0N4Z945"/>
<keyword evidence="11" id="KW-0812">Transmembrane</keyword>
<evidence type="ECO:0000256" key="3">
    <source>
        <dbReference type="ARBA" id="ARBA00022729"/>
    </source>
</evidence>
<evidence type="ECO:0000256" key="4">
    <source>
        <dbReference type="ARBA" id="ARBA00022801"/>
    </source>
</evidence>
<dbReference type="GO" id="GO:0043202">
    <property type="term" value="C:lysosomal lumen"/>
    <property type="evidence" value="ECO:0007669"/>
    <property type="project" value="UniProtKB-SubCell"/>
</dbReference>
<evidence type="ECO:0000313" key="14">
    <source>
        <dbReference type="WBParaSite" id="PTRK_0000383600.1"/>
    </source>
</evidence>
<dbReference type="InterPro" id="IPR006693">
    <property type="entry name" value="AB_hydrolase_lipase"/>
</dbReference>
<keyword evidence="6" id="KW-0443">Lipid metabolism</keyword>
<comment type="similarity">
    <text evidence="2 9">Belongs to the AB hydrolase superfamily. Lipase family.</text>
</comment>
<reference evidence="14" key="1">
    <citation type="submission" date="2017-02" db="UniProtKB">
        <authorList>
            <consortium name="WormBaseParasite"/>
        </authorList>
    </citation>
    <scope>IDENTIFICATION</scope>
</reference>
<dbReference type="InterPro" id="IPR025483">
    <property type="entry name" value="Lipase_euk"/>
</dbReference>
<keyword evidence="4 9" id="KW-0378">Hydrolase</keyword>
<organism evidence="13 14">
    <name type="scientific">Parastrongyloides trichosuri</name>
    <name type="common">Possum-specific nematode worm</name>
    <dbReference type="NCBI Taxonomy" id="131310"/>
    <lineage>
        <taxon>Eukaryota</taxon>
        <taxon>Metazoa</taxon>
        <taxon>Ecdysozoa</taxon>
        <taxon>Nematoda</taxon>
        <taxon>Chromadorea</taxon>
        <taxon>Rhabditida</taxon>
        <taxon>Tylenchina</taxon>
        <taxon>Panagrolaimomorpha</taxon>
        <taxon>Strongyloidoidea</taxon>
        <taxon>Strongyloididae</taxon>
        <taxon>Parastrongyloides</taxon>
    </lineage>
</organism>
<dbReference type="PANTHER" id="PTHR11005">
    <property type="entry name" value="LYSOSOMAL ACID LIPASE-RELATED"/>
    <property type="match status" value="1"/>
</dbReference>
<dbReference type="AlphaFoldDB" id="A0A0N4Z945"/>
<feature type="transmembrane region" description="Helical" evidence="11">
    <location>
        <begin position="12"/>
        <end position="32"/>
    </location>
</feature>
<dbReference type="GO" id="GO:0016788">
    <property type="term" value="F:hydrolase activity, acting on ester bonds"/>
    <property type="evidence" value="ECO:0007669"/>
    <property type="project" value="InterPro"/>
</dbReference>
<evidence type="ECO:0000256" key="5">
    <source>
        <dbReference type="ARBA" id="ARBA00022963"/>
    </source>
</evidence>
<keyword evidence="11" id="KW-0472">Membrane</keyword>
<name>A0A0N4Z945_PARTI</name>
<feature type="active site" description="Charge relay system" evidence="10">
    <location>
        <position position="386"/>
    </location>
</feature>
<dbReference type="SUPFAM" id="SSF53474">
    <property type="entry name" value="alpha/beta-Hydrolases"/>
    <property type="match status" value="1"/>
</dbReference>
<evidence type="ECO:0000256" key="11">
    <source>
        <dbReference type="SAM" id="Phobius"/>
    </source>
</evidence>
<keyword evidence="8" id="KW-0458">Lysosome</keyword>
<dbReference type="WBParaSite" id="PTRK_0000383600.1">
    <property type="protein sequence ID" value="PTRK_0000383600.1"/>
    <property type="gene ID" value="PTRK_0000383600"/>
</dbReference>
<evidence type="ECO:0000256" key="8">
    <source>
        <dbReference type="ARBA" id="ARBA00023228"/>
    </source>
</evidence>
<dbReference type="GO" id="GO:0016042">
    <property type="term" value="P:lipid catabolic process"/>
    <property type="evidence" value="ECO:0007669"/>
    <property type="project" value="UniProtKB-KW"/>
</dbReference>
<keyword evidence="5 9" id="KW-0442">Lipid degradation</keyword>
<proteinExistence type="inferred from homology"/>
<dbReference type="Gene3D" id="3.40.50.1820">
    <property type="entry name" value="alpha/beta hydrolase"/>
    <property type="match status" value="1"/>
</dbReference>
<protein>
    <recommendedName>
        <fullName evidence="9">Lipase</fullName>
    </recommendedName>
</protein>
<keyword evidence="7" id="KW-0325">Glycoprotein</keyword>
<dbReference type="Proteomes" id="UP000038045">
    <property type="component" value="Unplaced"/>
</dbReference>
<feature type="domain" description="Partial AB-hydrolase lipase" evidence="12">
    <location>
        <begin position="46"/>
        <end position="106"/>
    </location>
</feature>
<evidence type="ECO:0000256" key="7">
    <source>
        <dbReference type="ARBA" id="ARBA00023180"/>
    </source>
</evidence>
<dbReference type="PIRSF" id="PIRSF000862">
    <property type="entry name" value="Steryl_ester_lip"/>
    <property type="match status" value="1"/>
</dbReference>